<evidence type="ECO:0000259" key="5">
    <source>
        <dbReference type="Pfam" id="PF09444"/>
    </source>
</evidence>
<feature type="compositionally biased region" description="Acidic residues" evidence="4">
    <location>
        <begin position="1201"/>
        <end position="1213"/>
    </location>
</feature>
<dbReference type="InterPro" id="IPR018564">
    <property type="entry name" value="Repl_chkpnt_MRC1_dom"/>
</dbReference>
<dbReference type="EMBL" id="KN847576">
    <property type="protein sequence ID" value="KIV99544.1"/>
    <property type="molecule type" value="Genomic_DNA"/>
</dbReference>
<feature type="compositionally biased region" description="Low complexity" evidence="4">
    <location>
        <begin position="1287"/>
        <end position="1302"/>
    </location>
</feature>
<feature type="compositionally biased region" description="Acidic residues" evidence="4">
    <location>
        <begin position="1038"/>
        <end position="1047"/>
    </location>
</feature>
<feature type="compositionally biased region" description="Basic and acidic residues" evidence="4">
    <location>
        <begin position="942"/>
        <end position="954"/>
    </location>
</feature>
<feature type="compositionally biased region" description="Basic and acidic residues" evidence="4">
    <location>
        <begin position="141"/>
        <end position="151"/>
    </location>
</feature>
<feature type="compositionally biased region" description="Low complexity" evidence="4">
    <location>
        <begin position="785"/>
        <end position="796"/>
    </location>
</feature>
<feature type="region of interest" description="Disordered" evidence="4">
    <location>
        <begin position="1032"/>
        <end position="1052"/>
    </location>
</feature>
<dbReference type="GO" id="GO:0033314">
    <property type="term" value="P:mitotic DNA replication checkpoint signaling"/>
    <property type="evidence" value="ECO:0007669"/>
    <property type="project" value="TreeGrafter"/>
</dbReference>
<dbReference type="HOGENOM" id="CLU_002311_0_0_1"/>
<feature type="compositionally biased region" description="Basic and acidic residues" evidence="4">
    <location>
        <begin position="668"/>
        <end position="679"/>
    </location>
</feature>
<dbReference type="GeneID" id="27316817"/>
<dbReference type="PANTHER" id="PTHR14396:SF10">
    <property type="entry name" value="CLASPIN"/>
    <property type="match status" value="1"/>
</dbReference>
<feature type="compositionally biased region" description="Low complexity" evidence="4">
    <location>
        <begin position="191"/>
        <end position="202"/>
    </location>
</feature>
<feature type="compositionally biased region" description="Low complexity" evidence="4">
    <location>
        <begin position="763"/>
        <end position="773"/>
    </location>
</feature>
<feature type="compositionally biased region" description="Basic and acidic residues" evidence="4">
    <location>
        <begin position="572"/>
        <end position="591"/>
    </location>
</feature>
<gene>
    <name evidence="6" type="ORF">PV09_08844</name>
</gene>
<evidence type="ECO:0000256" key="4">
    <source>
        <dbReference type="SAM" id="MobiDB-lite"/>
    </source>
</evidence>
<feature type="compositionally biased region" description="Acidic residues" evidence="4">
    <location>
        <begin position="956"/>
        <end position="965"/>
    </location>
</feature>
<feature type="region of interest" description="Disordered" evidence="4">
    <location>
        <begin position="881"/>
        <end position="982"/>
    </location>
</feature>
<feature type="compositionally biased region" description="Acidic residues" evidence="4">
    <location>
        <begin position="601"/>
        <end position="643"/>
    </location>
</feature>
<sequence>MDPDSLDSRTQLFTEQAASAQSDHSSSRFFARDTIVALLEGSDSEDEGAESLDPLLKALPSSSQDESAKDTRASNFDIDLEDEAIPQVPLVNRSPTTHVTTQDDEDGSAAYARLMKSIFSKPKHTAVLESKLESEPSGTTPREEVRSREDDMLVTMVNSKPKLPSESPAVQFSSPKQQQRVRSPSAGLFVSPTPSRRTSSSPRADENNASDSDEMPCTIGNARLRALVTKKKAEREAKEREEQRRIQTDRRKEAQRQNELAKQYKEIYSSEIDDGMTEDAQKSLTESSRPTQRKASKKALEEMNRETQRIARNQQLAHQARVKRKFTTLDFVNALGLSSTVSDDQSRNHGALVSSDSEPQVSKDTPPSSPPSLGDSQKESRSIVQSASEDEYVITTVPTDEDNHDHRPYLEPPSSGQLVHMDKGKGKETLPSSSPKSKPTQLFSKGSRRSADLGPISRPEDSDDDLEIIFKQPKALAVFDRVPRKNSMEPVPLLSLRVLSHVSPPSNNNRASKHSMTRAQLQIKLAQEMQRQMAAEKHERIETMKARGYVFKTEEEMEEDQLFIENQLEKARKEAMELARKEGEAAKKNGGDIDENYALLSDDESDDGEFEGDEEDDDPEVEISGSEDDGDAVEEEEEEEESGFVDKNGHGMDPTGLVNDEAEEADEDGKSPEDAHGDTTVENAQTLTDDEDVTPTIAPQKSRHRNVILDDEDDDLPAVTVHSTIRTSTQMQSSPFNAFGFALPNPNLSLTQMFKGTMEDLATQQDDAQAAQTRKASEFLQNGPSSSSPVGSQTSASAGLLVESSQVDVINPAKQDYPITPTPRFNNTQVITPMAVGSQISPSKLSEIPEPTQDAGFEKFKPPIGEIPFSTADTVMIPISESPVVPKQGKLRRRAEQNPHSSDDETTWSDKEARDKESSFELTTNAFDALFKPSRKPALPDAFDKKRSEAKAMIEEQAEESEDEYAGLGGASDDESDNDVDEEVQKMIDEGPVDVNEAELARFFADKDKAEDEKRIDKLYRDITTGALRRKRGVGFDELSDDSDDEAAERRKRKQLEFQKMRKAMMEDENISKIADNPKKLAFLKAIEDREDFDDTDYLDDMDAHQSSSEVQLSASTDLQQASQIVTEKTAAPLDSKRKLPADFISGVGKENLNRDGIRRRRLADETPLTKRPTGMAEIRESLSFLIDEPLVPDSQHSDNSDEEVEDEDDEEGQSGHLRRRRNDGNGSAVLTSVRASVINRLTLSRQNSGNMDEEFQIAGSMAFHTSNSSSHSGFKVPSLLRRATTNLSTTSSGSSHTATPTNETTVRMGGSKRSNIHFQAREAERMKKMREAERRRTEGIRKSVIGKGRMSILGNSFGGLNNGFE</sequence>
<feature type="compositionally biased region" description="Polar residues" evidence="4">
    <location>
        <begin position="168"/>
        <end position="182"/>
    </location>
</feature>
<feature type="region of interest" description="Disordered" evidence="4">
    <location>
        <begin position="338"/>
        <end position="465"/>
    </location>
</feature>
<comment type="subcellular location">
    <subcellularLocation>
        <location evidence="1">Nucleus</location>
    </subcellularLocation>
</comment>
<feature type="region of interest" description="Disordered" evidence="4">
    <location>
        <begin position="572"/>
        <end position="713"/>
    </location>
</feature>
<organism evidence="6 7">
    <name type="scientific">Verruconis gallopava</name>
    <dbReference type="NCBI Taxonomy" id="253628"/>
    <lineage>
        <taxon>Eukaryota</taxon>
        <taxon>Fungi</taxon>
        <taxon>Dikarya</taxon>
        <taxon>Ascomycota</taxon>
        <taxon>Pezizomycotina</taxon>
        <taxon>Dothideomycetes</taxon>
        <taxon>Pleosporomycetidae</taxon>
        <taxon>Venturiales</taxon>
        <taxon>Sympoventuriaceae</taxon>
        <taxon>Verruconis</taxon>
    </lineage>
</organism>
<dbReference type="VEuPathDB" id="FungiDB:PV09_08844"/>
<feature type="compositionally biased region" description="Basic and acidic residues" evidence="4">
    <location>
        <begin position="894"/>
        <end position="919"/>
    </location>
</feature>
<protein>
    <recommendedName>
        <fullName evidence="5">DNA replication checkpoint mediator MRC1 domain-containing protein</fullName>
    </recommendedName>
</protein>
<proteinExistence type="predicted"/>
<keyword evidence="7" id="KW-1185">Reference proteome</keyword>
<dbReference type="OrthoDB" id="2130597at2759"/>
<feature type="compositionally biased region" description="Acidic residues" evidence="4">
    <location>
        <begin position="972"/>
        <end position="982"/>
    </location>
</feature>
<keyword evidence="3" id="KW-0539">Nucleus</keyword>
<dbReference type="STRING" id="253628.A0A0D1ZZU7"/>
<name>A0A0D1ZZU7_9PEZI</name>
<feature type="compositionally biased region" description="Basic and acidic residues" evidence="4">
    <location>
        <begin position="298"/>
        <end position="309"/>
    </location>
</feature>
<dbReference type="InterPro" id="IPR024146">
    <property type="entry name" value="Claspin"/>
</dbReference>
<evidence type="ECO:0000256" key="2">
    <source>
        <dbReference type="ARBA" id="ARBA00022553"/>
    </source>
</evidence>
<feature type="compositionally biased region" description="Basic and acidic residues" evidence="4">
    <location>
        <begin position="231"/>
        <end position="256"/>
    </location>
</feature>
<feature type="region of interest" description="Disordered" evidence="4">
    <location>
        <begin position="1287"/>
        <end position="1313"/>
    </location>
</feature>
<feature type="compositionally biased region" description="Polar residues" evidence="4">
    <location>
        <begin position="1105"/>
        <end position="1127"/>
    </location>
</feature>
<feature type="region of interest" description="Disordered" evidence="4">
    <location>
        <begin position="41"/>
        <end position="108"/>
    </location>
</feature>
<feature type="compositionally biased region" description="Polar residues" evidence="4">
    <location>
        <begin position="354"/>
        <end position="366"/>
    </location>
</feature>
<feature type="domain" description="DNA replication checkpoint mediator MRC1" evidence="5">
    <location>
        <begin position="946"/>
        <end position="1085"/>
    </location>
</feature>
<evidence type="ECO:0000256" key="1">
    <source>
        <dbReference type="ARBA" id="ARBA00004123"/>
    </source>
</evidence>
<dbReference type="GO" id="GO:0007095">
    <property type="term" value="P:mitotic G2 DNA damage checkpoint signaling"/>
    <property type="evidence" value="ECO:0007669"/>
    <property type="project" value="TreeGrafter"/>
</dbReference>
<reference evidence="6 7" key="1">
    <citation type="submission" date="2015-01" db="EMBL/GenBank/DDBJ databases">
        <title>The Genome Sequence of Ochroconis gallopava CBS43764.</title>
        <authorList>
            <consortium name="The Broad Institute Genomics Platform"/>
            <person name="Cuomo C."/>
            <person name="de Hoog S."/>
            <person name="Gorbushina A."/>
            <person name="Stielow B."/>
            <person name="Teixiera M."/>
            <person name="Abouelleil A."/>
            <person name="Chapman S.B."/>
            <person name="Priest M."/>
            <person name="Young S.K."/>
            <person name="Wortman J."/>
            <person name="Nusbaum C."/>
            <person name="Birren B."/>
        </authorList>
    </citation>
    <scope>NUCLEOTIDE SEQUENCE [LARGE SCALE GENOMIC DNA]</scope>
    <source>
        <strain evidence="6 7">CBS 43764</strain>
    </source>
</reference>
<accession>A0A0D1ZZU7</accession>
<dbReference type="Pfam" id="PF09444">
    <property type="entry name" value="MRC1"/>
    <property type="match status" value="1"/>
</dbReference>
<feature type="region of interest" description="Disordered" evidence="4">
    <location>
        <begin position="126"/>
        <end position="321"/>
    </location>
</feature>
<feature type="region of interest" description="Disordered" evidence="4">
    <location>
        <begin position="1100"/>
        <end position="1133"/>
    </location>
</feature>
<evidence type="ECO:0000313" key="7">
    <source>
        <dbReference type="Proteomes" id="UP000053259"/>
    </source>
</evidence>
<dbReference type="GO" id="GO:0010997">
    <property type="term" value="F:anaphase-promoting complex binding"/>
    <property type="evidence" value="ECO:0007669"/>
    <property type="project" value="TreeGrafter"/>
</dbReference>
<dbReference type="InParanoid" id="A0A0D1ZZU7"/>
<keyword evidence="2" id="KW-0597">Phosphoprotein</keyword>
<feature type="region of interest" description="Disordered" evidence="4">
    <location>
        <begin position="1188"/>
        <end position="1229"/>
    </location>
</feature>
<dbReference type="RefSeq" id="XP_016209414.1">
    <property type="nucleotide sequence ID" value="XM_016362806.1"/>
</dbReference>
<evidence type="ECO:0000313" key="6">
    <source>
        <dbReference type="EMBL" id="KIV99544.1"/>
    </source>
</evidence>
<feature type="region of interest" description="Disordered" evidence="4">
    <location>
        <begin position="1"/>
        <end position="26"/>
    </location>
</feature>
<dbReference type="PANTHER" id="PTHR14396">
    <property type="entry name" value="CLASPIN"/>
    <property type="match status" value="1"/>
</dbReference>
<evidence type="ECO:0000256" key="3">
    <source>
        <dbReference type="ARBA" id="ARBA00023242"/>
    </source>
</evidence>
<dbReference type="Proteomes" id="UP000053259">
    <property type="component" value="Unassembled WGS sequence"/>
</dbReference>
<dbReference type="GO" id="GO:0005634">
    <property type="term" value="C:nucleus"/>
    <property type="evidence" value="ECO:0007669"/>
    <property type="project" value="UniProtKB-SubCell"/>
</dbReference>
<feature type="region of interest" description="Disordered" evidence="4">
    <location>
        <begin position="763"/>
        <end position="796"/>
    </location>
</feature>